<dbReference type="InterPro" id="IPR037523">
    <property type="entry name" value="VOC_core"/>
</dbReference>
<proteinExistence type="predicted"/>
<keyword evidence="2" id="KW-0223">Dioxygenase</keyword>
<dbReference type="Proteomes" id="UP000256763">
    <property type="component" value="Unassembled WGS sequence"/>
</dbReference>
<organism evidence="2 3">
    <name type="scientific">Alkalilimnicola ehrlichii</name>
    <dbReference type="NCBI Taxonomy" id="351052"/>
    <lineage>
        <taxon>Bacteria</taxon>
        <taxon>Pseudomonadati</taxon>
        <taxon>Pseudomonadota</taxon>
        <taxon>Gammaproteobacteria</taxon>
        <taxon>Chromatiales</taxon>
        <taxon>Ectothiorhodospiraceae</taxon>
        <taxon>Alkalilimnicola</taxon>
    </lineage>
</organism>
<dbReference type="Gene3D" id="3.10.180.10">
    <property type="entry name" value="2,3-Dihydroxybiphenyl 1,2-Dioxygenase, domain 1"/>
    <property type="match status" value="1"/>
</dbReference>
<sequence>MKRAIYINLAVRDLARAIGFYRQLGFELNERFCDETAACVVIEENIVLMLLTDAKFQGFAPNSVCDTRHSNEVLLCLGVDSREGVDALVRKAVAAGGGTFAEPVDHGFMYQHSFQDPDGHVWELIHMAEETVQGQ</sequence>
<dbReference type="EMBL" id="NFZW01000008">
    <property type="protein sequence ID" value="RFA36884.1"/>
    <property type="molecule type" value="Genomic_DNA"/>
</dbReference>
<keyword evidence="2" id="KW-0560">Oxidoreductase</keyword>
<dbReference type="PANTHER" id="PTHR36503">
    <property type="entry name" value="BLR2520 PROTEIN"/>
    <property type="match status" value="1"/>
</dbReference>
<dbReference type="Pfam" id="PF00903">
    <property type="entry name" value="Glyoxalase"/>
    <property type="match status" value="1"/>
</dbReference>
<dbReference type="SUPFAM" id="SSF54593">
    <property type="entry name" value="Glyoxalase/Bleomycin resistance protein/Dihydroxybiphenyl dioxygenase"/>
    <property type="match status" value="1"/>
</dbReference>
<keyword evidence="3" id="KW-1185">Reference proteome</keyword>
<dbReference type="InterPro" id="IPR004360">
    <property type="entry name" value="Glyas_Fos-R_dOase_dom"/>
</dbReference>
<dbReference type="PROSITE" id="PS51819">
    <property type="entry name" value="VOC"/>
    <property type="match status" value="1"/>
</dbReference>
<dbReference type="GO" id="GO:0051213">
    <property type="term" value="F:dioxygenase activity"/>
    <property type="evidence" value="ECO:0007669"/>
    <property type="project" value="UniProtKB-KW"/>
</dbReference>
<reference evidence="3" key="1">
    <citation type="submission" date="2017-05" db="EMBL/GenBank/DDBJ databases">
        <authorList>
            <person name="Sharma S."/>
            <person name="Sidhu C."/>
            <person name="Pinnaka A.K."/>
        </authorList>
    </citation>
    <scope>NUCLEOTIDE SEQUENCE [LARGE SCALE GENOMIC DNA]</scope>
    <source>
        <strain evidence="3">AK93</strain>
    </source>
</reference>
<dbReference type="InterPro" id="IPR029068">
    <property type="entry name" value="Glyas_Bleomycin-R_OHBP_Dase"/>
</dbReference>
<evidence type="ECO:0000259" key="1">
    <source>
        <dbReference type="PROSITE" id="PS51819"/>
    </source>
</evidence>
<dbReference type="AlphaFoldDB" id="A0A3E0WV80"/>
<gene>
    <name evidence="2" type="ORF">CAL65_10240</name>
</gene>
<dbReference type="RefSeq" id="WP_116302146.1">
    <property type="nucleotide sequence ID" value="NZ_NFZV01000008.1"/>
</dbReference>
<dbReference type="OrthoDB" id="4265398at2"/>
<evidence type="ECO:0000313" key="3">
    <source>
        <dbReference type="Proteomes" id="UP000256763"/>
    </source>
</evidence>
<name>A0A3E0WV80_9GAMM</name>
<accession>A0A3E0WV80</accession>
<feature type="domain" description="VOC" evidence="1">
    <location>
        <begin position="3"/>
        <end position="127"/>
    </location>
</feature>
<evidence type="ECO:0000313" key="2">
    <source>
        <dbReference type="EMBL" id="RFA36884.1"/>
    </source>
</evidence>
<comment type="caution">
    <text evidence="2">The sequence shown here is derived from an EMBL/GenBank/DDBJ whole genome shotgun (WGS) entry which is preliminary data.</text>
</comment>
<protein>
    <submittedName>
        <fullName evidence="2">Glyoxalase/bleomycin resistance/extradiol dioxygenase family protein</fullName>
    </submittedName>
</protein>
<dbReference type="PANTHER" id="PTHR36503:SF2">
    <property type="entry name" value="BLR2408 PROTEIN"/>
    <property type="match status" value="1"/>
</dbReference>